<evidence type="ECO:0000256" key="3">
    <source>
        <dbReference type="ARBA" id="ARBA00004496"/>
    </source>
</evidence>
<evidence type="ECO:0000256" key="5">
    <source>
        <dbReference type="ARBA" id="ARBA00017036"/>
    </source>
</evidence>
<feature type="region of interest" description="Disordered" evidence="10">
    <location>
        <begin position="332"/>
        <end position="364"/>
    </location>
</feature>
<feature type="domain" description="Transcription factor Iwr1" evidence="11">
    <location>
        <begin position="293"/>
        <end position="354"/>
    </location>
</feature>
<dbReference type="EMBL" id="CALNXI010000127">
    <property type="protein sequence ID" value="CAH3019808.1"/>
    <property type="molecule type" value="Genomic_DNA"/>
</dbReference>
<evidence type="ECO:0000256" key="4">
    <source>
        <dbReference type="ARBA" id="ARBA00010218"/>
    </source>
</evidence>
<comment type="subcellular location">
    <subcellularLocation>
        <location evidence="3">Cytoplasm</location>
    </subcellularLocation>
    <subcellularLocation>
        <location evidence="2">Nucleus</location>
    </subcellularLocation>
</comment>
<evidence type="ECO:0000256" key="6">
    <source>
        <dbReference type="ARBA" id="ARBA00022448"/>
    </source>
</evidence>
<protein>
    <recommendedName>
        <fullName evidence="5">Probable RNA polymerase II nuclear localization protein SLC7A6OS</fullName>
    </recommendedName>
</protein>
<dbReference type="PANTHER" id="PTHR31196:SF2">
    <property type="entry name" value="RNA POLYMERASE II NUCLEAR LOCALIZATION PROTEIN SLC7A6OS-RELATED"/>
    <property type="match status" value="1"/>
</dbReference>
<evidence type="ECO:0000256" key="7">
    <source>
        <dbReference type="ARBA" id="ARBA00022490"/>
    </source>
</evidence>
<keyword evidence="8" id="KW-0653">Protein transport</keyword>
<gene>
    <name evidence="12" type="ORF">PEVE_00004330</name>
</gene>
<evidence type="ECO:0000313" key="13">
    <source>
        <dbReference type="Proteomes" id="UP001159427"/>
    </source>
</evidence>
<sequence>MADENRSVVLRIKRKRTEDPLDALLVAQVFKKPHIEKVEGSDKDNEEVDNSKLNPTIERVFKFVGSVPQGDVVKKKDLLVKIQKQSGSHEHLAKSHIHDHQTIQERLRQKKKLLNQESRFKVISSHRENEVESSRDEAEVKKNTKKNKAIIHLDLTSLINKGFINGQKENVYLGEEHGKFQAGKIGPSCLFGHLVGTSGMCQESDICSVDQSEELGVEDDVDLEVQRLLSVYDLVKDDESRDSREKREERKERKRQQSEDVNAILCNSVKMIREKLTVSEESKTEETALEKEGYVYDFYYASDNYGRLGDIVEVLPFDPDLVHEALQEDFDEIYDDEDDSNDESNWRNDYPDEDEGLSDSSQERRFYEDYGFDSDEGYRRYAFDEDLSEDDD</sequence>
<dbReference type="PANTHER" id="PTHR31196">
    <property type="entry name" value="RNA POLYMERASE II NUCLEAR LOCALIZATION PROTEIN SLC7A6OS-RELATED"/>
    <property type="match status" value="1"/>
</dbReference>
<organism evidence="12 13">
    <name type="scientific">Porites evermanni</name>
    <dbReference type="NCBI Taxonomy" id="104178"/>
    <lineage>
        <taxon>Eukaryota</taxon>
        <taxon>Metazoa</taxon>
        <taxon>Cnidaria</taxon>
        <taxon>Anthozoa</taxon>
        <taxon>Hexacorallia</taxon>
        <taxon>Scleractinia</taxon>
        <taxon>Fungiina</taxon>
        <taxon>Poritidae</taxon>
        <taxon>Porites</taxon>
    </lineage>
</organism>
<evidence type="ECO:0000259" key="11">
    <source>
        <dbReference type="Pfam" id="PF08574"/>
    </source>
</evidence>
<evidence type="ECO:0000256" key="9">
    <source>
        <dbReference type="ARBA" id="ARBA00023242"/>
    </source>
</evidence>
<keyword evidence="9" id="KW-0539">Nucleus</keyword>
<reference evidence="12 13" key="1">
    <citation type="submission" date="2022-05" db="EMBL/GenBank/DDBJ databases">
        <authorList>
            <consortium name="Genoscope - CEA"/>
            <person name="William W."/>
        </authorList>
    </citation>
    <scope>NUCLEOTIDE SEQUENCE [LARGE SCALE GENOMIC DNA]</scope>
</reference>
<evidence type="ECO:0000256" key="2">
    <source>
        <dbReference type="ARBA" id="ARBA00004123"/>
    </source>
</evidence>
<keyword evidence="6" id="KW-0813">Transport</keyword>
<proteinExistence type="inferred from homology"/>
<evidence type="ECO:0000256" key="10">
    <source>
        <dbReference type="SAM" id="MobiDB-lite"/>
    </source>
</evidence>
<comment type="function">
    <text evidence="1">Directs RNA polymerase II nuclear import.</text>
</comment>
<feature type="compositionally biased region" description="Acidic residues" evidence="10">
    <location>
        <begin position="332"/>
        <end position="342"/>
    </location>
</feature>
<comment type="similarity">
    <text evidence="4">Belongs to the IWR1/SLC7A6OS family.</text>
</comment>
<accession>A0ABN8LZN6</accession>
<evidence type="ECO:0000256" key="8">
    <source>
        <dbReference type="ARBA" id="ARBA00022927"/>
    </source>
</evidence>
<keyword evidence="7" id="KW-0963">Cytoplasm</keyword>
<dbReference type="Pfam" id="PF08574">
    <property type="entry name" value="Iwr1"/>
    <property type="match status" value="1"/>
</dbReference>
<comment type="caution">
    <text evidence="12">The sequence shown here is derived from an EMBL/GenBank/DDBJ whole genome shotgun (WGS) entry which is preliminary data.</text>
</comment>
<dbReference type="InterPro" id="IPR040218">
    <property type="entry name" value="SLC7A6OS"/>
</dbReference>
<name>A0ABN8LZN6_9CNID</name>
<evidence type="ECO:0000256" key="1">
    <source>
        <dbReference type="ARBA" id="ARBA00003202"/>
    </source>
</evidence>
<dbReference type="Proteomes" id="UP001159427">
    <property type="component" value="Unassembled WGS sequence"/>
</dbReference>
<evidence type="ECO:0000313" key="12">
    <source>
        <dbReference type="EMBL" id="CAH3019808.1"/>
    </source>
</evidence>
<dbReference type="InterPro" id="IPR013883">
    <property type="entry name" value="TF_Iwr1_dom"/>
</dbReference>
<keyword evidence="13" id="KW-1185">Reference proteome</keyword>